<evidence type="ECO:0000256" key="1">
    <source>
        <dbReference type="ARBA" id="ARBA00022559"/>
    </source>
</evidence>
<dbReference type="SUPFAM" id="SSF53474">
    <property type="entry name" value="alpha/beta-Hydrolases"/>
    <property type="match status" value="1"/>
</dbReference>
<dbReference type="EMBL" id="NSFD01000005">
    <property type="protein sequence ID" value="PBA27950.1"/>
    <property type="molecule type" value="Genomic_DNA"/>
</dbReference>
<dbReference type="InterPro" id="IPR029058">
    <property type="entry name" value="AB_hydrolase_fold"/>
</dbReference>
<protein>
    <submittedName>
        <fullName evidence="3">3-oxoadipate enol-lactonase</fullName>
    </submittedName>
</protein>
<dbReference type="RefSeq" id="WP_095795038.1">
    <property type="nucleotide sequence ID" value="NZ_NSFD01000005.1"/>
</dbReference>
<organism evidence="3 4">
    <name type="scientific">Mycobacterium avium</name>
    <dbReference type="NCBI Taxonomy" id="1764"/>
    <lineage>
        <taxon>Bacteria</taxon>
        <taxon>Bacillati</taxon>
        <taxon>Actinomycetota</taxon>
        <taxon>Actinomycetes</taxon>
        <taxon>Mycobacteriales</taxon>
        <taxon>Mycobacteriaceae</taxon>
        <taxon>Mycobacterium</taxon>
        <taxon>Mycobacterium avium complex (MAC)</taxon>
    </lineage>
</organism>
<dbReference type="PANTHER" id="PTHR43433">
    <property type="entry name" value="HYDROLASE, ALPHA/BETA FOLD FAMILY PROTEIN"/>
    <property type="match status" value="1"/>
</dbReference>
<comment type="caution">
    <text evidence="3">The sequence shown here is derived from an EMBL/GenBank/DDBJ whole genome shotgun (WGS) entry which is preliminary data.</text>
</comment>
<keyword evidence="1" id="KW-0575">Peroxidase</keyword>
<dbReference type="PANTHER" id="PTHR43433:SF5">
    <property type="entry name" value="AB HYDROLASE-1 DOMAIN-CONTAINING PROTEIN"/>
    <property type="match status" value="1"/>
</dbReference>
<feature type="domain" description="AB hydrolase-1" evidence="2">
    <location>
        <begin position="18"/>
        <end position="128"/>
    </location>
</feature>
<accession>A0A2A2ZNM5</accession>
<evidence type="ECO:0000313" key="4">
    <source>
        <dbReference type="Proteomes" id="UP000217768"/>
    </source>
</evidence>
<dbReference type="InterPro" id="IPR000639">
    <property type="entry name" value="Epox_hydrolase-like"/>
</dbReference>
<dbReference type="PRINTS" id="PR00412">
    <property type="entry name" value="EPOXHYDRLASE"/>
</dbReference>
<dbReference type="AlphaFoldDB" id="A0A2A2ZNM5"/>
<dbReference type="InterPro" id="IPR000073">
    <property type="entry name" value="AB_hydrolase_1"/>
</dbReference>
<sequence>MLGGLHLAEPPGAPDCPLLVVGPSLGTSAAALWNAAAQHLSAHVRVVSWDLPGHGSTQGACHDPFVMADLAAAVLELVDQSSPGAVFHYAGVSVGGCIGLQLLLDAPERVATATLICTGARIGTSQAWHDRAATVRRSGTRAVQDSSAQRWFAADFDERDPATYRALIDGLDEINPEGYAQVCEALADFDVETRLPEIVAPVCTIAGAEDIATPPQLSHQIAVGVQAGCSAVLDGVAHLAPAEKPREVAEVILSHIASYADSKT</sequence>
<name>A0A2A2ZNM5_MYCAV</name>
<keyword evidence="1" id="KW-0560">Oxidoreductase</keyword>
<dbReference type="Pfam" id="PF00561">
    <property type="entry name" value="Abhydrolase_1"/>
    <property type="match status" value="1"/>
</dbReference>
<reference evidence="3 4" key="1">
    <citation type="submission" date="2017-08" db="EMBL/GenBank/DDBJ databases">
        <title>Phylogenetic analysis of Mycobacterium avium complex whole genomes.</title>
        <authorList>
            <person name="Caverly L.J."/>
            <person name="Spilker T."/>
            <person name="Lipuma J."/>
        </authorList>
    </citation>
    <scope>NUCLEOTIDE SEQUENCE [LARGE SCALE GENOMIC DNA]</scope>
    <source>
        <strain evidence="3 4">FLAC0165</strain>
    </source>
</reference>
<dbReference type="InterPro" id="IPR050471">
    <property type="entry name" value="AB_hydrolase"/>
</dbReference>
<proteinExistence type="predicted"/>
<evidence type="ECO:0000259" key="2">
    <source>
        <dbReference type="Pfam" id="PF00561"/>
    </source>
</evidence>
<evidence type="ECO:0000313" key="3">
    <source>
        <dbReference type="EMBL" id="PBA27950.1"/>
    </source>
</evidence>
<dbReference type="Gene3D" id="3.40.50.1820">
    <property type="entry name" value="alpha/beta hydrolase"/>
    <property type="match status" value="1"/>
</dbReference>
<dbReference type="GO" id="GO:0004601">
    <property type="term" value="F:peroxidase activity"/>
    <property type="evidence" value="ECO:0007669"/>
    <property type="project" value="UniProtKB-KW"/>
</dbReference>
<dbReference type="PRINTS" id="PR00111">
    <property type="entry name" value="ABHYDROLASE"/>
</dbReference>
<dbReference type="Proteomes" id="UP000217768">
    <property type="component" value="Unassembled WGS sequence"/>
</dbReference>
<gene>
    <name evidence="3" type="ORF">CKJ66_04970</name>
</gene>